<keyword evidence="10" id="KW-1185">Reference proteome</keyword>
<dbReference type="FunFam" id="3.20.20.140:FF:000007">
    <property type="entry name" value="Imidazolonepropionase"/>
    <property type="match status" value="1"/>
</dbReference>
<sequence>MWDSLWINGRLATMREGAVPYGTIEPGAIAVEGSRIAWVGPVGELPRRTARNIHDLDGRWVTPGLVDCHTHLVYGGDRAQEFERRLNGATYEEIAKAGGGIRSTVTATRAATEASLLASATERLKPLLAEGLTTIEIKSGYGLERDAEIKQLKVARALGERHPVTVRTTFLAAHALPPEYEGRPDEYIDAVASKMLPAAHAAGLVDAVDAFCERIGFTAAQTEKLFRAATSFGLPVKIHAEQLSDQKGAVLGTRYGALSADHLEYLGEDGVQAMANTGTVAVLLPGAFYFLRETKLPPIEALRKAGVPIALATDSNPGSSPVTSLLLMLNMGATLFRLTPEETLAGITRNAAKALGLGGSIGTLQAGKRADFAVWNIDRPAELTYRIGFNPLYQRVWQGKPDAKVAGEPRLQPEPVAAANAG</sequence>
<dbReference type="EMBL" id="CP042906">
    <property type="protein sequence ID" value="QEX17841.1"/>
    <property type="molecule type" value="Genomic_DNA"/>
</dbReference>
<protein>
    <recommendedName>
        <fullName evidence="1 7">Imidazolonepropionase</fullName>
        <ecNumber evidence="1 7">3.5.2.7</ecNumber>
    </recommendedName>
    <alternativeName>
        <fullName evidence="7">Imidazolone-5-propionate hydrolase</fullName>
    </alternativeName>
</protein>
<keyword evidence="7" id="KW-0963">Cytoplasm</keyword>
<dbReference type="UniPathway" id="UPA00379">
    <property type="reaction ID" value="UER00551"/>
</dbReference>
<feature type="binding site" evidence="7">
    <location>
        <position position="69"/>
    </location>
    <ligand>
        <name>Zn(2+)</name>
        <dbReference type="ChEBI" id="CHEBI:29105"/>
    </ligand>
</feature>
<feature type="binding site" evidence="7">
    <location>
        <position position="141"/>
    </location>
    <ligand>
        <name>N-formimidoyl-L-glutamate</name>
        <dbReference type="ChEBI" id="CHEBI:58928"/>
    </ligand>
</feature>
<comment type="cofactor">
    <cofactor evidence="7">
        <name>Zn(2+)</name>
        <dbReference type="ChEBI" id="CHEBI:29105"/>
    </cofactor>
    <cofactor evidence="7">
        <name>Fe(3+)</name>
        <dbReference type="ChEBI" id="CHEBI:29034"/>
    </cofactor>
    <text evidence="7">Binds 1 zinc or iron ion per subunit.</text>
</comment>
<feature type="binding site" evidence="7">
    <location>
        <position position="242"/>
    </location>
    <ligand>
        <name>4-imidazolone-5-propanoate</name>
        <dbReference type="ChEBI" id="CHEBI:77893"/>
    </ligand>
</feature>
<keyword evidence="5 7" id="KW-0862">Zinc</keyword>
<evidence type="ECO:0000256" key="6">
    <source>
        <dbReference type="ARBA" id="ARBA00023004"/>
    </source>
</evidence>
<feature type="binding site" evidence="7">
    <location>
        <position position="69"/>
    </location>
    <ligand>
        <name>Fe(3+)</name>
        <dbReference type="ChEBI" id="CHEBI:29034"/>
    </ligand>
</feature>
<dbReference type="RefSeq" id="WP_151178058.1">
    <property type="nucleotide sequence ID" value="NZ_CP042906.1"/>
</dbReference>
<dbReference type="InterPro" id="IPR011059">
    <property type="entry name" value="Metal-dep_hydrolase_composite"/>
</dbReference>
<feature type="binding site" evidence="7">
    <location>
        <position position="318"/>
    </location>
    <ligand>
        <name>N-formimidoyl-L-glutamate</name>
        <dbReference type="ChEBI" id="CHEBI:58928"/>
    </ligand>
</feature>
<feature type="binding site" evidence="7">
    <location>
        <position position="239"/>
    </location>
    <ligand>
        <name>Fe(3+)</name>
        <dbReference type="ChEBI" id="CHEBI:29034"/>
    </ligand>
</feature>
<keyword evidence="3 7" id="KW-0378">Hydrolase</keyword>
<evidence type="ECO:0000256" key="5">
    <source>
        <dbReference type="ARBA" id="ARBA00022833"/>
    </source>
</evidence>
<feature type="binding site" evidence="7">
    <location>
        <position position="174"/>
    </location>
    <ligand>
        <name>4-imidazolone-5-propanoate</name>
        <dbReference type="ChEBI" id="CHEBI:77893"/>
    </ligand>
</feature>
<dbReference type="SUPFAM" id="SSF51338">
    <property type="entry name" value="Composite domain of metallo-dependent hydrolases"/>
    <property type="match status" value="1"/>
</dbReference>
<comment type="subcellular location">
    <subcellularLocation>
        <location evidence="7">Cytoplasm</location>
    </subcellularLocation>
</comment>
<evidence type="ECO:0000256" key="2">
    <source>
        <dbReference type="ARBA" id="ARBA00022723"/>
    </source>
</evidence>
<feature type="binding site" evidence="7">
    <location>
        <position position="71"/>
    </location>
    <ligand>
        <name>Fe(3+)</name>
        <dbReference type="ChEBI" id="CHEBI:29034"/>
    </ligand>
</feature>
<dbReference type="OrthoDB" id="9776455at2"/>
<feature type="domain" description="Amidohydrolase-related" evidence="8">
    <location>
        <begin position="60"/>
        <end position="377"/>
    </location>
</feature>
<comment type="similarity">
    <text evidence="7">Belongs to the metallo-dependent hydrolases superfamily. HutI family.</text>
</comment>
<dbReference type="CDD" id="cd01296">
    <property type="entry name" value="Imidazolone-5PH"/>
    <property type="match status" value="1"/>
</dbReference>
<dbReference type="InterPro" id="IPR006680">
    <property type="entry name" value="Amidohydro-rel"/>
</dbReference>
<keyword evidence="2 7" id="KW-0479">Metal-binding</keyword>
<proteinExistence type="inferred from homology"/>
<dbReference type="GO" id="GO:0005506">
    <property type="term" value="F:iron ion binding"/>
    <property type="evidence" value="ECO:0007669"/>
    <property type="project" value="UniProtKB-UniRule"/>
</dbReference>
<dbReference type="Proteomes" id="UP000326202">
    <property type="component" value="Chromosome"/>
</dbReference>
<dbReference type="Gene3D" id="2.30.40.10">
    <property type="entry name" value="Urease, subunit C, domain 1"/>
    <property type="match status" value="1"/>
</dbReference>
<dbReference type="NCBIfam" id="TIGR01224">
    <property type="entry name" value="hutI"/>
    <property type="match status" value="1"/>
</dbReference>
<evidence type="ECO:0000256" key="1">
    <source>
        <dbReference type="ARBA" id="ARBA00012864"/>
    </source>
</evidence>
<dbReference type="Gene3D" id="3.20.20.140">
    <property type="entry name" value="Metal-dependent hydrolases"/>
    <property type="match status" value="1"/>
</dbReference>
<dbReference type="EC" id="3.5.2.7" evidence="1 7"/>
<accession>A0A5J6MKW0</accession>
<feature type="binding site" evidence="7">
    <location>
        <position position="319"/>
    </location>
    <ligand>
        <name>4-imidazolone-5-propanoate</name>
        <dbReference type="ChEBI" id="CHEBI:77893"/>
    </ligand>
</feature>
<name>A0A5J6MKW0_9PROT</name>
<reference evidence="9 10" key="1">
    <citation type="submission" date="2019-08" db="EMBL/GenBank/DDBJ databases">
        <title>Hyperibacter terrae gen. nov., sp. nov. and Hyperibacter viscosus sp. nov., two new members in the family Rhodospirillaceae isolated from the rhizosphere of Hypericum perforatum.</title>
        <authorList>
            <person name="Noviana Z."/>
        </authorList>
    </citation>
    <scope>NUCLEOTIDE SEQUENCE [LARGE SCALE GENOMIC DNA]</scope>
    <source>
        <strain evidence="9 10">R5913</strain>
    </source>
</reference>
<keyword evidence="4 7" id="KW-0369">Histidine metabolism</keyword>
<comment type="catalytic activity">
    <reaction evidence="7">
        <text>4-imidazolone-5-propanoate + H2O = N-formimidoyl-L-glutamate</text>
        <dbReference type="Rhea" id="RHEA:23660"/>
        <dbReference type="ChEBI" id="CHEBI:15377"/>
        <dbReference type="ChEBI" id="CHEBI:58928"/>
        <dbReference type="ChEBI" id="CHEBI:77893"/>
        <dbReference type="EC" id="3.5.2.7"/>
    </reaction>
</comment>
<organism evidence="9 10">
    <name type="scientific">Hypericibacter terrae</name>
    <dbReference type="NCBI Taxonomy" id="2602015"/>
    <lineage>
        <taxon>Bacteria</taxon>
        <taxon>Pseudomonadati</taxon>
        <taxon>Pseudomonadota</taxon>
        <taxon>Alphaproteobacteria</taxon>
        <taxon>Rhodospirillales</taxon>
        <taxon>Dongiaceae</taxon>
        <taxon>Hypericibacter</taxon>
    </lineage>
</organism>
<dbReference type="PANTHER" id="PTHR42752:SF1">
    <property type="entry name" value="IMIDAZOLONEPROPIONASE-RELATED"/>
    <property type="match status" value="1"/>
</dbReference>
<dbReference type="AlphaFoldDB" id="A0A5J6MKW0"/>
<evidence type="ECO:0000256" key="4">
    <source>
        <dbReference type="ARBA" id="ARBA00022808"/>
    </source>
</evidence>
<evidence type="ECO:0000256" key="3">
    <source>
        <dbReference type="ARBA" id="ARBA00022801"/>
    </source>
</evidence>
<dbReference type="HAMAP" id="MF_00372">
    <property type="entry name" value="HutI"/>
    <property type="match status" value="1"/>
</dbReference>
<feature type="binding site" evidence="7">
    <location>
        <position position="316"/>
    </location>
    <ligand>
        <name>N-formimidoyl-L-glutamate</name>
        <dbReference type="ChEBI" id="CHEBI:58928"/>
    </ligand>
</feature>
<evidence type="ECO:0000259" key="8">
    <source>
        <dbReference type="Pfam" id="PF01979"/>
    </source>
</evidence>
<evidence type="ECO:0000313" key="10">
    <source>
        <dbReference type="Proteomes" id="UP000326202"/>
    </source>
</evidence>
<keyword evidence="6 7" id="KW-0408">Iron</keyword>
<dbReference type="KEGG" id="htq:FRZ44_31440"/>
<dbReference type="GO" id="GO:0005737">
    <property type="term" value="C:cytoplasm"/>
    <property type="evidence" value="ECO:0007669"/>
    <property type="project" value="UniProtKB-SubCell"/>
</dbReference>
<feature type="binding site" evidence="7">
    <location>
        <position position="141"/>
    </location>
    <ligand>
        <name>4-imidazolone-5-propanoate</name>
        <dbReference type="ChEBI" id="CHEBI:77893"/>
    </ligand>
</feature>
<dbReference type="Pfam" id="PF01979">
    <property type="entry name" value="Amidohydro_1"/>
    <property type="match status" value="1"/>
</dbReference>
<comment type="function">
    <text evidence="7">Catalyzes the hydrolytic cleavage of the carbon-nitrogen bond in imidazolone-5-propanoate to yield N-formimidoyl-L-glutamate. It is the third step in the universal histidine degradation pathway.</text>
</comment>
<dbReference type="GO" id="GO:0050480">
    <property type="term" value="F:imidazolonepropionase activity"/>
    <property type="evidence" value="ECO:0007669"/>
    <property type="project" value="UniProtKB-UniRule"/>
</dbReference>
<feature type="binding site" evidence="7">
    <location>
        <position position="78"/>
    </location>
    <ligand>
        <name>4-imidazolone-5-propanoate</name>
        <dbReference type="ChEBI" id="CHEBI:77893"/>
    </ligand>
</feature>
<evidence type="ECO:0000313" key="9">
    <source>
        <dbReference type="EMBL" id="QEX17841.1"/>
    </source>
</evidence>
<dbReference type="SUPFAM" id="SSF51556">
    <property type="entry name" value="Metallo-dependent hydrolases"/>
    <property type="match status" value="1"/>
</dbReference>
<gene>
    <name evidence="7 9" type="primary">hutI</name>
    <name evidence="9" type="ORF">FRZ44_31440</name>
</gene>
<evidence type="ECO:0000256" key="7">
    <source>
        <dbReference type="HAMAP-Rule" id="MF_00372"/>
    </source>
</evidence>
<feature type="binding site" evidence="7">
    <location>
        <position position="314"/>
    </location>
    <ligand>
        <name>Fe(3+)</name>
        <dbReference type="ChEBI" id="CHEBI:29034"/>
    </ligand>
</feature>
<dbReference type="InterPro" id="IPR032466">
    <property type="entry name" value="Metal_Hydrolase"/>
</dbReference>
<feature type="binding site" evidence="7">
    <location>
        <position position="239"/>
    </location>
    <ligand>
        <name>Zn(2+)</name>
        <dbReference type="ChEBI" id="CHEBI:29105"/>
    </ligand>
</feature>
<dbReference type="InterPro" id="IPR005920">
    <property type="entry name" value="HutI"/>
</dbReference>
<comment type="pathway">
    <text evidence="7">Amino-acid degradation; L-histidine degradation into L-glutamate; N-formimidoyl-L-glutamate from L-histidine: step 3/3.</text>
</comment>
<dbReference type="GO" id="GO:0008270">
    <property type="term" value="F:zinc ion binding"/>
    <property type="evidence" value="ECO:0007669"/>
    <property type="project" value="UniProtKB-UniRule"/>
</dbReference>
<feature type="binding site" evidence="7">
    <location>
        <position position="314"/>
    </location>
    <ligand>
        <name>Zn(2+)</name>
        <dbReference type="ChEBI" id="CHEBI:29105"/>
    </ligand>
</feature>
<dbReference type="GO" id="GO:0019557">
    <property type="term" value="P:L-histidine catabolic process to glutamate and formate"/>
    <property type="evidence" value="ECO:0007669"/>
    <property type="project" value="UniProtKB-UniPathway"/>
</dbReference>
<dbReference type="GO" id="GO:0019556">
    <property type="term" value="P:L-histidine catabolic process to glutamate and formamide"/>
    <property type="evidence" value="ECO:0007669"/>
    <property type="project" value="UniProtKB-UniRule"/>
</dbReference>
<dbReference type="PANTHER" id="PTHR42752">
    <property type="entry name" value="IMIDAZOLONEPROPIONASE"/>
    <property type="match status" value="1"/>
</dbReference>
<feature type="binding site" evidence="7">
    <location>
        <position position="71"/>
    </location>
    <ligand>
        <name>Zn(2+)</name>
        <dbReference type="ChEBI" id="CHEBI:29105"/>
    </ligand>
</feature>